<gene>
    <name evidence="2" type="ORF">FBUS_08769</name>
</gene>
<dbReference type="EMBL" id="LUCM01008451">
    <property type="protein sequence ID" value="KAA0188381.1"/>
    <property type="molecule type" value="Genomic_DNA"/>
</dbReference>
<evidence type="ECO:0000313" key="3">
    <source>
        <dbReference type="Proteomes" id="UP000728185"/>
    </source>
</evidence>
<feature type="compositionally biased region" description="Polar residues" evidence="1">
    <location>
        <begin position="1"/>
        <end position="27"/>
    </location>
</feature>
<feature type="non-terminal residue" evidence="2">
    <location>
        <position position="1"/>
    </location>
</feature>
<accession>A0A8E0RN47</accession>
<dbReference type="OrthoDB" id="10598839at2759"/>
<reference evidence="2" key="1">
    <citation type="submission" date="2019-05" db="EMBL/GenBank/DDBJ databases">
        <title>Annotation for the trematode Fasciolopsis buski.</title>
        <authorList>
            <person name="Choi Y.-J."/>
        </authorList>
    </citation>
    <scope>NUCLEOTIDE SEQUENCE</scope>
    <source>
        <strain evidence="2">HT</strain>
        <tissue evidence="2">Whole worm</tissue>
    </source>
</reference>
<protein>
    <submittedName>
        <fullName evidence="2">Uncharacterized protein</fullName>
    </submittedName>
</protein>
<feature type="compositionally biased region" description="Low complexity" evidence="1">
    <location>
        <begin position="32"/>
        <end position="44"/>
    </location>
</feature>
<dbReference type="AlphaFoldDB" id="A0A8E0RN47"/>
<evidence type="ECO:0000256" key="1">
    <source>
        <dbReference type="SAM" id="MobiDB-lite"/>
    </source>
</evidence>
<sequence>GWARRGNQSDSNIASDIGLTQNPNLQTRVSREVSSTVRSSQSASDAVDRLIDAINNGKIPINQIDDFSRSSSPDLFGVDEHAESVASTSDTIFCNQTKDDWCSTPFELNYFSSQPPMYHSREHSEPESHYSNSCFWFPSQPDLQSSLKSCTHRNSQSRKTDNMNPFLTKAENVSPVTKDILVKIMH</sequence>
<name>A0A8E0RN47_9TREM</name>
<dbReference type="Proteomes" id="UP000728185">
    <property type="component" value="Unassembled WGS sequence"/>
</dbReference>
<evidence type="ECO:0000313" key="2">
    <source>
        <dbReference type="EMBL" id="KAA0188381.1"/>
    </source>
</evidence>
<feature type="region of interest" description="Disordered" evidence="1">
    <location>
        <begin position="1"/>
        <end position="45"/>
    </location>
</feature>
<keyword evidence="3" id="KW-1185">Reference proteome</keyword>
<proteinExistence type="predicted"/>
<comment type="caution">
    <text evidence="2">The sequence shown here is derived from an EMBL/GenBank/DDBJ whole genome shotgun (WGS) entry which is preliminary data.</text>
</comment>
<organism evidence="2 3">
    <name type="scientific">Fasciolopsis buskii</name>
    <dbReference type="NCBI Taxonomy" id="27845"/>
    <lineage>
        <taxon>Eukaryota</taxon>
        <taxon>Metazoa</taxon>
        <taxon>Spiralia</taxon>
        <taxon>Lophotrochozoa</taxon>
        <taxon>Platyhelminthes</taxon>
        <taxon>Trematoda</taxon>
        <taxon>Digenea</taxon>
        <taxon>Plagiorchiida</taxon>
        <taxon>Echinostomata</taxon>
        <taxon>Echinostomatoidea</taxon>
        <taxon>Fasciolidae</taxon>
        <taxon>Fasciolopsis</taxon>
    </lineage>
</organism>